<dbReference type="Proteomes" id="UP000616885">
    <property type="component" value="Unassembled WGS sequence"/>
</dbReference>
<proteinExistence type="predicted"/>
<dbReference type="InterPro" id="IPR015943">
    <property type="entry name" value="WD40/YVTN_repeat-like_dom_sf"/>
</dbReference>
<dbReference type="PROSITE" id="PS50837">
    <property type="entry name" value="NACHT"/>
    <property type="match status" value="1"/>
</dbReference>
<dbReference type="PROSITE" id="PS50294">
    <property type="entry name" value="WD_REPEATS_REGION"/>
    <property type="match status" value="6"/>
</dbReference>
<feature type="repeat" description="WD" evidence="3">
    <location>
        <begin position="1186"/>
        <end position="1220"/>
    </location>
</feature>
<dbReference type="PROSITE" id="PS00678">
    <property type="entry name" value="WD_REPEATS_1"/>
    <property type="match status" value="2"/>
</dbReference>
<reference evidence="6" key="1">
    <citation type="submission" date="2020-10" db="EMBL/GenBank/DDBJ databases">
        <title>High-Quality Genome Resource of Clonostachys rosea strain S41 by Oxford Nanopore Long-Read Sequencing.</title>
        <authorList>
            <person name="Wang H."/>
        </authorList>
    </citation>
    <scope>NUCLEOTIDE SEQUENCE</scope>
    <source>
        <strain evidence="6">S41</strain>
    </source>
</reference>
<feature type="repeat" description="WD" evidence="3">
    <location>
        <begin position="1141"/>
        <end position="1172"/>
    </location>
</feature>
<dbReference type="InterPro" id="IPR036322">
    <property type="entry name" value="WD40_repeat_dom_sf"/>
</dbReference>
<dbReference type="EMBL" id="JADCTT010000003">
    <property type="protein sequence ID" value="KAF9755565.1"/>
    <property type="molecule type" value="Genomic_DNA"/>
</dbReference>
<accession>A0A8H7TQN5</accession>
<keyword evidence="1 3" id="KW-0853">WD repeat</keyword>
<name>A0A8H7TQN5_BIOOC</name>
<feature type="repeat" description="WD" evidence="3">
    <location>
        <begin position="748"/>
        <end position="789"/>
    </location>
</feature>
<dbReference type="PANTHER" id="PTHR44129">
    <property type="entry name" value="WD REPEAT-CONTAINING PROTEIN POP1"/>
    <property type="match status" value="1"/>
</dbReference>
<evidence type="ECO:0000256" key="2">
    <source>
        <dbReference type="ARBA" id="ARBA00022737"/>
    </source>
</evidence>
<dbReference type="SMART" id="SM00320">
    <property type="entry name" value="WD40"/>
    <property type="match status" value="11"/>
</dbReference>
<dbReference type="InterPro" id="IPR019775">
    <property type="entry name" value="WD40_repeat_CS"/>
</dbReference>
<protein>
    <recommendedName>
        <fullName evidence="5">NACHT domain-containing protein</fullName>
    </recommendedName>
</protein>
<dbReference type="Pfam" id="PF24883">
    <property type="entry name" value="NPHP3_N"/>
    <property type="match status" value="1"/>
</dbReference>
<dbReference type="InterPro" id="IPR027417">
    <property type="entry name" value="P-loop_NTPase"/>
</dbReference>
<feature type="repeat" description="WD" evidence="3">
    <location>
        <begin position="918"/>
        <end position="959"/>
    </location>
</feature>
<dbReference type="Pfam" id="PF00400">
    <property type="entry name" value="WD40"/>
    <property type="match status" value="9"/>
</dbReference>
<dbReference type="SUPFAM" id="SSF52540">
    <property type="entry name" value="P-loop containing nucleoside triphosphate hydrolases"/>
    <property type="match status" value="1"/>
</dbReference>
<organism evidence="6 7">
    <name type="scientific">Bionectria ochroleuca</name>
    <name type="common">Gliocladium roseum</name>
    <dbReference type="NCBI Taxonomy" id="29856"/>
    <lineage>
        <taxon>Eukaryota</taxon>
        <taxon>Fungi</taxon>
        <taxon>Dikarya</taxon>
        <taxon>Ascomycota</taxon>
        <taxon>Pezizomycotina</taxon>
        <taxon>Sordariomycetes</taxon>
        <taxon>Hypocreomycetidae</taxon>
        <taxon>Hypocreales</taxon>
        <taxon>Bionectriaceae</taxon>
        <taxon>Clonostachys</taxon>
    </lineage>
</organism>
<dbReference type="SUPFAM" id="SSF50978">
    <property type="entry name" value="WD40 repeat-like"/>
    <property type="match status" value="2"/>
</dbReference>
<evidence type="ECO:0000313" key="7">
    <source>
        <dbReference type="Proteomes" id="UP000616885"/>
    </source>
</evidence>
<dbReference type="InterPro" id="IPR001680">
    <property type="entry name" value="WD40_rpt"/>
</dbReference>
<dbReference type="PRINTS" id="PR00320">
    <property type="entry name" value="GPROTEINBRPT"/>
</dbReference>
<evidence type="ECO:0000256" key="4">
    <source>
        <dbReference type="SAM" id="MobiDB-lite"/>
    </source>
</evidence>
<dbReference type="InterPro" id="IPR007111">
    <property type="entry name" value="NACHT_NTPase"/>
</dbReference>
<feature type="repeat" description="WD" evidence="3">
    <location>
        <begin position="1092"/>
        <end position="1133"/>
    </location>
</feature>
<feature type="repeat" description="WD" evidence="3">
    <location>
        <begin position="790"/>
        <end position="832"/>
    </location>
</feature>
<dbReference type="PROSITE" id="PS50082">
    <property type="entry name" value="WD_REPEATS_2"/>
    <property type="match status" value="9"/>
</dbReference>
<feature type="repeat" description="WD" evidence="3">
    <location>
        <begin position="1009"/>
        <end position="1041"/>
    </location>
</feature>
<feature type="repeat" description="WD" evidence="3">
    <location>
        <begin position="1051"/>
        <end position="1092"/>
    </location>
</feature>
<feature type="repeat" description="WD" evidence="3">
    <location>
        <begin position="875"/>
        <end position="917"/>
    </location>
</feature>
<evidence type="ECO:0000256" key="1">
    <source>
        <dbReference type="ARBA" id="ARBA00022574"/>
    </source>
</evidence>
<dbReference type="CDD" id="cd00200">
    <property type="entry name" value="WD40"/>
    <property type="match status" value="2"/>
</dbReference>
<evidence type="ECO:0000313" key="6">
    <source>
        <dbReference type="EMBL" id="KAF9755565.1"/>
    </source>
</evidence>
<comment type="caution">
    <text evidence="6">The sequence shown here is derived from an EMBL/GenBank/DDBJ whole genome shotgun (WGS) entry which is preliminary data.</text>
</comment>
<dbReference type="InterPro" id="IPR056884">
    <property type="entry name" value="NPHP3-like_N"/>
</dbReference>
<keyword evidence="2" id="KW-0677">Repeat</keyword>
<gene>
    <name evidence="6" type="ORF">IM811_011006</name>
</gene>
<dbReference type="InterPro" id="IPR020472">
    <property type="entry name" value="WD40_PAC1"/>
</dbReference>
<sequence length="1358" mass="151935">MLATSKENRQTWRIRGVPDFFDKRRLAEELQQYLQSQHVNNSGESAQDKGNIDIKIYSLAPDLNHAQVATASFGTLPPQLRNLGIERQLTIELPIYPNETNDGLKRKRHSPQTVKITIDDHFHGLTVLFSPFGEDHQLTVVAVSGLGSHAFGSSITKGDGNMWLRDQLPSDIPHARVITFGYRGNLNDSTSFAELGDLARLLRTQLLRVIRISKPNRVVLAEVEFIHSIQGLVFFGVPNDGMKIESLIPIVTNQPNLSLVLSLRDTNSQILNYQKREFSKILDKYEIRIRCFYEMSKSPTAKKTNGKYTMTGPLEYLVSRASATSCLPASTSTDYSIGLHKNHSNLVKFATHDDDFDVVRDVLSQVCQRSPHSRRMPQEPETQSQAEVNSCLKELGWTNPHDDRERIKTTKGGLYDDSFRWILEHRDFNMWTKDDKSRLLWIKGNAGKGKTMLLIGISEELGRHHHSHSTLSFVFCQNSDRRLNNSVAILKGLIYLLLLQESRLISHLKTECDRSDSTIFEGSNAFFILSRIFRQMVQDRSLCYPTRKTLFLAVDALDECKSGLGYFCRLISETMAKSPARLKWIVSSRNEPRIEQWLATARDTVCLDLEGNADLVSQAIRIYINWKILNMNLLHGDRILREGVERALHTKAGGTFLWVALVVQKLLEVEDKSELLAILEDCPTGLDEIYEKMLQQISEHDGKGPEKCWRILSATAFAYRPLNLHELHALSRLDEYNMKVNDVEGTTLQGHKGSVSAVAFSSDSRLLASGSHDSTIRIWDPDTGAELHRLIGHKGHIRSVAFLHYNANLLASGSSDGSIRLWDLETGTELMKLEHNEDHFHSVIILRKTPNLLVSGSHQAVRLWNLETGSVILTLEGHKNHILSIALSNYNTNLLASGSADWSVRIWDVYKGSTLHVLKGHQDWVTSVAFSNISKVLASASHDNTIRLWDSEKGTALKTLDGYSSSSFGISIATIAFSHNSHVLASSSGPFGSAVRLWDTETGLELQKLEGHERPIESVAFCDNSKVLASASRDNTIRLWDPEPTSEPEKSAGHQMLVRTLAFSHNAKFLASGPSDCTMRLWDPNTGSELCVLCHEEEVNSVTFSYDSKMLASVFYGWTIRIWDPETRKELRRFNSCGGPVVFSYNSKLLASGSPDGTISIFDLEDGLKLHSLEGHRASGTTRFMLHSVSFSFDSKFLVSTSYDRAVRIWDPVKGSMLHKLDLQGGITRSVSLSFDSKLLGVEFYEGPVQLWNTETGIVSESSQAKRLSQIQGFQKSFLAVDDDVSRISFMGRDIIWLPPGYRPSNFGAVKTAETRECESAMAKMALGTQSRGILVIGVLVSELAAALQVSSTGIEQS</sequence>
<evidence type="ECO:0000256" key="3">
    <source>
        <dbReference type="PROSITE-ProRule" id="PRU00221"/>
    </source>
</evidence>
<feature type="region of interest" description="Disordered" evidence="4">
    <location>
        <begin position="369"/>
        <end position="388"/>
    </location>
</feature>
<dbReference type="InterPro" id="IPR050349">
    <property type="entry name" value="WD_LIS1/nudF_dynein_reg"/>
</dbReference>
<dbReference type="Gene3D" id="2.130.10.10">
    <property type="entry name" value="YVTN repeat-like/Quinoprotein amine dehydrogenase"/>
    <property type="match status" value="4"/>
</dbReference>
<feature type="domain" description="NACHT" evidence="5">
    <location>
        <begin position="438"/>
        <end position="601"/>
    </location>
</feature>
<evidence type="ECO:0000259" key="5">
    <source>
        <dbReference type="PROSITE" id="PS50837"/>
    </source>
</evidence>